<dbReference type="RefSeq" id="WP_131154634.1">
    <property type="nucleotide sequence ID" value="NZ_CP036402.1"/>
</dbReference>
<keyword evidence="3" id="KW-1185">Reference proteome</keyword>
<dbReference type="Proteomes" id="UP000291469">
    <property type="component" value="Chromosome"/>
</dbReference>
<proteinExistence type="predicted"/>
<accession>A0A411YEW5</accession>
<evidence type="ECO:0000256" key="1">
    <source>
        <dbReference type="SAM" id="SignalP"/>
    </source>
</evidence>
<organism evidence="2 3">
    <name type="scientific">Egibacter rhizosphaerae</name>
    <dbReference type="NCBI Taxonomy" id="1670831"/>
    <lineage>
        <taxon>Bacteria</taxon>
        <taxon>Bacillati</taxon>
        <taxon>Actinomycetota</taxon>
        <taxon>Nitriliruptoria</taxon>
        <taxon>Egibacterales</taxon>
        <taxon>Egibacteraceae</taxon>
        <taxon>Egibacter</taxon>
    </lineage>
</organism>
<protein>
    <recommendedName>
        <fullName evidence="4">PepSY domain-containing protein</fullName>
    </recommendedName>
</protein>
<sequence length="253" mass="27609">MPVRITAHWGITAVATFIMLAAVCVAFLVTGTAHADVSDGANEANDDVYDAFPDATPEEREEIVEIVENAATRGLTDREIEYVEETYPELVEIDLPDPNADPTVSYEIRDAAGNVVSSAEDVDADDFDGPAIEEVPSSDDVGTQSTCYDWFGTVTVPGTWGTLLVLERHATYCFNGDNVTSLYNTFNRVQESAMQMTRQGVVYETDDATPSSYVESATQELWSYNLAGTITNYHPEVILQMWGGGGSNVQSDY</sequence>
<gene>
    <name evidence="2" type="ORF">ER308_08785</name>
</gene>
<dbReference type="AlphaFoldDB" id="A0A411YEW5"/>
<evidence type="ECO:0000313" key="2">
    <source>
        <dbReference type="EMBL" id="QBI19637.1"/>
    </source>
</evidence>
<dbReference type="KEGG" id="erz:ER308_08785"/>
<feature type="signal peptide" evidence="1">
    <location>
        <begin position="1"/>
        <end position="35"/>
    </location>
</feature>
<feature type="chain" id="PRO_5019180357" description="PepSY domain-containing protein" evidence="1">
    <location>
        <begin position="36"/>
        <end position="253"/>
    </location>
</feature>
<evidence type="ECO:0008006" key="4">
    <source>
        <dbReference type="Google" id="ProtNLM"/>
    </source>
</evidence>
<name>A0A411YEW5_9ACTN</name>
<dbReference type="EMBL" id="CP036402">
    <property type="protein sequence ID" value="QBI19637.1"/>
    <property type="molecule type" value="Genomic_DNA"/>
</dbReference>
<reference evidence="2 3" key="1">
    <citation type="submission" date="2019-01" db="EMBL/GenBank/DDBJ databases">
        <title>Egibacter rhizosphaerae EGI 80759T.</title>
        <authorList>
            <person name="Chen D.-D."/>
            <person name="Tian Y."/>
            <person name="Jiao J.-Y."/>
            <person name="Zhang X.-T."/>
            <person name="Zhang Y.-G."/>
            <person name="Zhang Y."/>
            <person name="Xiao M."/>
            <person name="Shu W.-S."/>
            <person name="Li W.-J."/>
        </authorList>
    </citation>
    <scope>NUCLEOTIDE SEQUENCE [LARGE SCALE GENOMIC DNA]</scope>
    <source>
        <strain evidence="2 3">EGI 80759</strain>
    </source>
</reference>
<keyword evidence="1" id="KW-0732">Signal</keyword>
<evidence type="ECO:0000313" key="3">
    <source>
        <dbReference type="Proteomes" id="UP000291469"/>
    </source>
</evidence>